<sequence>MSSIKLNAASISLQSKSSVLTGVQDAYWSDEEVRIVLILPEAEECPLCLEEMDVSDLNFKPCPCGYQICRFCWHHIRENLNNKCPACRREYFDENIQNKPVSREDQRRLAQQKKQRERERKDLDALGRRHLANVRVVQRNLISTLRSNDYFGQYGRISKIVLVKRTPPGGQAPVVGLYITYHRREDAARCITAVDGTASPGGGNEVMRASYGTTKYCMSFLRGVSCSDHSCMNLHEWGDEKDCFTKEDLTTLQHAIKDSEVTRKTVVLGKKTDDSSTRLPRSASWAKNPPATTAGTPLHNHTNTSAPHARQSRRDRGGEKSSRGSRAATSTAHDPPDMHPASWKNKDSRSTQAPKATTATTSNSRPSTPASAPRPTTPALALAKPKRKVYSPPPPPPPKSPTSSVTQESDVGSGSGFHDVPTPADSPAPATPAIPPGLPAVPPGLAAPPGLPPPGSRGQQGQSYQMSSQVQALLNDVKARRESAPIVTGVSPFPDLDRTLQTLSEANGFSFNLDPKLAPTAEEADSVEADAGAPFVGSFMDAFPALRSAAASPMLGPPGIAYPHNPARSIYDPLAARHSPAPTSPTLSYTGSFDPFAESLDDAAATAARRAALEDGPPKMSRFGFARNGRQGGLSSSTSSPRVGAAPLSSSASLDSSVGATNGSLYEQWNAYSLQHHPFQSHTSSPLAQHAQAYAPVQPPSQQRFQQQQYSSQDVISEATLRELIASSRVQEQQRMRVAAVADQEQQQGQYRFNMNAGFSDPAIMSASISTSFTPEARYPAHSLDSFQQFNGAHTGIPHPPPGLSPAPDMAAHVPSARAIARSPSPFAVSSSPLLSPSEFPALTAQPPQPSTITTSAPPPAPDGEDSVTDKDAKRAAKRAAAAARAAERREAREAKERERAERKAEREREAEAGRERKREEERVKAEKDKVEKEEREKKERMAYEKAEAEKAERLAKEKARAEKAAKEAQARETAKAEAARKKAGAAATATRVPVSTSKTNLAAPASSAPKPESQGPLLSKMPKKNKPVTKHIRVPKEDEVAADINSVAASMATDTSAASAHSGASTTDSTSLKSSSRGQSVEHELVPESSPTSVTELLAQIQASHPDMDLAHHAFFDSARFNPPGKMPLEYGPLVHALSALSVGGGSFASSMPPGSIDHAVSSFQQLLETLTQTISDLLRLLPRTTWDDSSSFDGVLRDMLKGDDFLDLDNPDAAVAHTTIPPLTAPTPAPGAGKDEVATLTLALERRARWMEVQLCKLEELHRDINTAAVRAVLAFNDSGWDAHGFTPRAGNTLQKFDALGLVDDGAGGLRQMNADELDKKLAVAREAAVFAEVEMKEMMQKMQVLRPATDF</sequence>
<dbReference type="EMBL" id="MU273570">
    <property type="protein sequence ID" value="KAI0031707.1"/>
    <property type="molecule type" value="Genomic_DNA"/>
</dbReference>
<name>A0ACB8QJ72_9AGAM</name>
<reference evidence="1" key="2">
    <citation type="journal article" date="2022" name="New Phytol.">
        <title>Evolutionary transition to the ectomycorrhizal habit in the genomes of a hyperdiverse lineage of mushroom-forming fungi.</title>
        <authorList>
            <person name="Looney B."/>
            <person name="Miyauchi S."/>
            <person name="Morin E."/>
            <person name="Drula E."/>
            <person name="Courty P.E."/>
            <person name="Kohler A."/>
            <person name="Kuo A."/>
            <person name="LaButti K."/>
            <person name="Pangilinan J."/>
            <person name="Lipzen A."/>
            <person name="Riley R."/>
            <person name="Andreopoulos W."/>
            <person name="He G."/>
            <person name="Johnson J."/>
            <person name="Nolan M."/>
            <person name="Tritt A."/>
            <person name="Barry K.W."/>
            <person name="Grigoriev I.V."/>
            <person name="Nagy L.G."/>
            <person name="Hibbett D."/>
            <person name="Henrissat B."/>
            <person name="Matheny P.B."/>
            <person name="Labbe J."/>
            <person name="Martin F.M."/>
        </authorList>
    </citation>
    <scope>NUCLEOTIDE SEQUENCE</scope>
    <source>
        <strain evidence="1">EC-137</strain>
    </source>
</reference>
<dbReference type="Proteomes" id="UP000814128">
    <property type="component" value="Unassembled WGS sequence"/>
</dbReference>
<proteinExistence type="predicted"/>
<comment type="caution">
    <text evidence="1">The sequence shown here is derived from an EMBL/GenBank/DDBJ whole genome shotgun (WGS) entry which is preliminary data.</text>
</comment>
<reference evidence="1" key="1">
    <citation type="submission" date="2021-02" db="EMBL/GenBank/DDBJ databases">
        <authorList>
            <consortium name="DOE Joint Genome Institute"/>
            <person name="Ahrendt S."/>
            <person name="Looney B.P."/>
            <person name="Miyauchi S."/>
            <person name="Morin E."/>
            <person name="Drula E."/>
            <person name="Courty P.E."/>
            <person name="Chicoki N."/>
            <person name="Fauchery L."/>
            <person name="Kohler A."/>
            <person name="Kuo A."/>
            <person name="Labutti K."/>
            <person name="Pangilinan J."/>
            <person name="Lipzen A."/>
            <person name="Riley R."/>
            <person name="Andreopoulos W."/>
            <person name="He G."/>
            <person name="Johnson J."/>
            <person name="Barry K.W."/>
            <person name="Grigoriev I.V."/>
            <person name="Nagy L."/>
            <person name="Hibbett D."/>
            <person name="Henrissat B."/>
            <person name="Matheny P.B."/>
            <person name="Labbe J."/>
            <person name="Martin F."/>
        </authorList>
    </citation>
    <scope>NUCLEOTIDE SEQUENCE</scope>
    <source>
        <strain evidence="1">EC-137</strain>
    </source>
</reference>
<protein>
    <submittedName>
        <fullName evidence="1">Uncharacterized protein</fullName>
    </submittedName>
</protein>
<organism evidence="1 2">
    <name type="scientific">Vararia minispora EC-137</name>
    <dbReference type="NCBI Taxonomy" id="1314806"/>
    <lineage>
        <taxon>Eukaryota</taxon>
        <taxon>Fungi</taxon>
        <taxon>Dikarya</taxon>
        <taxon>Basidiomycota</taxon>
        <taxon>Agaricomycotina</taxon>
        <taxon>Agaricomycetes</taxon>
        <taxon>Russulales</taxon>
        <taxon>Lachnocladiaceae</taxon>
        <taxon>Vararia</taxon>
    </lineage>
</organism>
<evidence type="ECO:0000313" key="1">
    <source>
        <dbReference type="EMBL" id="KAI0031707.1"/>
    </source>
</evidence>
<evidence type="ECO:0000313" key="2">
    <source>
        <dbReference type="Proteomes" id="UP000814128"/>
    </source>
</evidence>
<keyword evidence="2" id="KW-1185">Reference proteome</keyword>
<gene>
    <name evidence="1" type="ORF">K488DRAFT_71204</name>
</gene>
<accession>A0ACB8QJ72</accession>